<proteinExistence type="predicted"/>
<gene>
    <name evidence="2" type="ORF">HTAM1171_LOCUS5985</name>
</gene>
<protein>
    <submittedName>
        <fullName evidence="2">Uncharacterized protein</fullName>
    </submittedName>
</protein>
<dbReference type="AlphaFoldDB" id="A0A7S2MN30"/>
<reference evidence="2" key="1">
    <citation type="submission" date="2021-01" db="EMBL/GenBank/DDBJ databases">
        <authorList>
            <person name="Corre E."/>
            <person name="Pelletier E."/>
            <person name="Niang G."/>
            <person name="Scheremetjew M."/>
            <person name="Finn R."/>
            <person name="Kale V."/>
            <person name="Holt S."/>
            <person name="Cochrane G."/>
            <person name="Meng A."/>
            <person name="Brown T."/>
            <person name="Cohen L."/>
        </authorList>
    </citation>
    <scope>NUCLEOTIDE SEQUENCE</scope>
    <source>
        <strain evidence="2">CCMP826</strain>
    </source>
</reference>
<sequence length="193" mass="21801">MVFQRNDKSTKANNHNRQESHRNFVQFVHITKIYVVPGLSEYTTKEIEATWVTREDNANILVDTLKTVKRMRKGKAIDDEKYSTRGLEQMDSAACLEQRKMNKASVLNAVIAEQRRQKLLGYYDPMKLCDQSRLHSASSRDDALRLGASDAIAAGLQPNPTISKILHSLEVETKNTKKATKKKTATPMIPKAA</sequence>
<name>A0A7S2MN30_9STRA</name>
<feature type="region of interest" description="Disordered" evidence="1">
    <location>
        <begin position="1"/>
        <end position="20"/>
    </location>
</feature>
<organism evidence="2">
    <name type="scientific">Helicotheca tamesis</name>
    <dbReference type="NCBI Taxonomy" id="374047"/>
    <lineage>
        <taxon>Eukaryota</taxon>
        <taxon>Sar</taxon>
        <taxon>Stramenopiles</taxon>
        <taxon>Ochrophyta</taxon>
        <taxon>Bacillariophyta</taxon>
        <taxon>Mediophyceae</taxon>
        <taxon>Lithodesmiophycidae</taxon>
        <taxon>Lithodesmiales</taxon>
        <taxon>Lithodesmiaceae</taxon>
        <taxon>Helicotheca</taxon>
    </lineage>
</organism>
<feature type="region of interest" description="Disordered" evidence="1">
    <location>
        <begin position="174"/>
        <end position="193"/>
    </location>
</feature>
<evidence type="ECO:0000313" key="2">
    <source>
        <dbReference type="EMBL" id="CAD9492692.1"/>
    </source>
</evidence>
<accession>A0A7S2MN30</accession>
<evidence type="ECO:0000256" key="1">
    <source>
        <dbReference type="SAM" id="MobiDB-lite"/>
    </source>
</evidence>
<dbReference type="EMBL" id="HBGV01009637">
    <property type="protein sequence ID" value="CAD9492692.1"/>
    <property type="molecule type" value="Transcribed_RNA"/>
</dbReference>